<feature type="transmembrane region" description="Helical" evidence="1">
    <location>
        <begin position="33"/>
        <end position="66"/>
    </location>
</feature>
<keyword evidence="1" id="KW-0472">Membrane</keyword>
<protein>
    <submittedName>
        <fullName evidence="2">Uncharacterized protein</fullName>
    </submittedName>
</protein>
<reference evidence="2 3" key="1">
    <citation type="submission" date="2017-03" db="EMBL/GenBank/DDBJ databases">
        <title>Draft genome sequence of Streptomyces scabrisporus NF3, endophyte isolated from Amphipterygium adstringens.</title>
        <authorList>
            <person name="Vazquez M."/>
            <person name="Ceapa C.D."/>
            <person name="Rodriguez Luna D."/>
            <person name="Sanchez Esquivel S."/>
        </authorList>
    </citation>
    <scope>NUCLEOTIDE SEQUENCE [LARGE SCALE GENOMIC DNA]</scope>
    <source>
        <strain evidence="2 3">NF3</strain>
    </source>
</reference>
<accession>A0A1T3NIL8</accession>
<proteinExistence type="predicted"/>
<dbReference type="Proteomes" id="UP000190037">
    <property type="component" value="Unassembled WGS sequence"/>
</dbReference>
<name>A0A1T3NIL8_9ACTN</name>
<sequence length="68" mass="7215">MRYFVVWLCSLVATLVVVVVARASDPVVAVASLTVFTCLFAIVAGAFRSGVWTVVGITVVFVALALLR</sequence>
<evidence type="ECO:0000256" key="1">
    <source>
        <dbReference type="SAM" id="Phobius"/>
    </source>
</evidence>
<dbReference type="AlphaFoldDB" id="A0A1T3NIL8"/>
<keyword evidence="1" id="KW-1133">Transmembrane helix</keyword>
<dbReference type="RefSeq" id="WP_143658327.1">
    <property type="nucleotide sequence ID" value="NZ_MWQN01000005.1"/>
</dbReference>
<keyword evidence="1" id="KW-0812">Transmembrane</keyword>
<dbReference type="EMBL" id="MWQN01000005">
    <property type="protein sequence ID" value="OPC76643.1"/>
    <property type="molecule type" value="Genomic_DNA"/>
</dbReference>
<gene>
    <name evidence="2" type="ORF">B4N89_44945</name>
</gene>
<evidence type="ECO:0000313" key="2">
    <source>
        <dbReference type="EMBL" id="OPC76643.1"/>
    </source>
</evidence>
<keyword evidence="3" id="KW-1185">Reference proteome</keyword>
<organism evidence="2 3">
    <name type="scientific">Embleya scabrispora</name>
    <dbReference type="NCBI Taxonomy" id="159449"/>
    <lineage>
        <taxon>Bacteria</taxon>
        <taxon>Bacillati</taxon>
        <taxon>Actinomycetota</taxon>
        <taxon>Actinomycetes</taxon>
        <taxon>Kitasatosporales</taxon>
        <taxon>Streptomycetaceae</taxon>
        <taxon>Embleya</taxon>
    </lineage>
</organism>
<evidence type="ECO:0000313" key="3">
    <source>
        <dbReference type="Proteomes" id="UP000190037"/>
    </source>
</evidence>
<comment type="caution">
    <text evidence="2">The sequence shown here is derived from an EMBL/GenBank/DDBJ whole genome shotgun (WGS) entry which is preliminary data.</text>
</comment>